<reference evidence="2" key="1">
    <citation type="submission" date="2022-11" db="UniProtKB">
        <authorList>
            <consortium name="WormBaseParasite"/>
        </authorList>
    </citation>
    <scope>IDENTIFICATION</scope>
</reference>
<evidence type="ECO:0000313" key="2">
    <source>
        <dbReference type="WBParaSite" id="PS1159_v2.g22061.t1"/>
    </source>
</evidence>
<dbReference type="WBParaSite" id="PS1159_v2.g22061.t1">
    <property type="protein sequence ID" value="PS1159_v2.g22061.t1"/>
    <property type="gene ID" value="PS1159_v2.g22061"/>
</dbReference>
<evidence type="ECO:0000313" key="1">
    <source>
        <dbReference type="Proteomes" id="UP000887580"/>
    </source>
</evidence>
<name>A0AC35FY86_9BILA</name>
<sequence>MFKSIFAIAFVVAVSAGPMMGGGMGPGGPGGPMKDLENGLSDAQKQQLQAIFKDDSLTKQQMKDNLKTFFDGVGGDAAVSCIL</sequence>
<accession>A0AC35FY86</accession>
<protein>
    <submittedName>
        <fullName evidence="2">Uncharacterized protein</fullName>
    </submittedName>
</protein>
<organism evidence="1 2">
    <name type="scientific">Panagrolaimus sp. PS1159</name>
    <dbReference type="NCBI Taxonomy" id="55785"/>
    <lineage>
        <taxon>Eukaryota</taxon>
        <taxon>Metazoa</taxon>
        <taxon>Ecdysozoa</taxon>
        <taxon>Nematoda</taxon>
        <taxon>Chromadorea</taxon>
        <taxon>Rhabditida</taxon>
        <taxon>Tylenchina</taxon>
        <taxon>Panagrolaimomorpha</taxon>
        <taxon>Panagrolaimoidea</taxon>
        <taxon>Panagrolaimidae</taxon>
        <taxon>Panagrolaimus</taxon>
    </lineage>
</organism>
<dbReference type="Proteomes" id="UP000887580">
    <property type="component" value="Unplaced"/>
</dbReference>
<proteinExistence type="predicted"/>